<evidence type="ECO:0000313" key="4">
    <source>
        <dbReference type="Proteomes" id="UP000631114"/>
    </source>
</evidence>
<dbReference type="PANTHER" id="PTHR24286:SF217">
    <property type="entry name" value="OS07G0520300 PROTEIN"/>
    <property type="match status" value="1"/>
</dbReference>
<dbReference type="GO" id="GO:0004497">
    <property type="term" value="F:monooxygenase activity"/>
    <property type="evidence" value="ECO:0007669"/>
    <property type="project" value="InterPro"/>
</dbReference>
<proteinExistence type="predicted"/>
<reference evidence="3 4" key="1">
    <citation type="submission" date="2020-10" db="EMBL/GenBank/DDBJ databases">
        <title>The Coptis chinensis genome and diversification of protoberbering-type alkaloids.</title>
        <authorList>
            <person name="Wang B."/>
            <person name="Shu S."/>
            <person name="Song C."/>
            <person name="Liu Y."/>
        </authorList>
    </citation>
    <scope>NUCLEOTIDE SEQUENCE [LARGE SCALE GENOMIC DNA]</scope>
    <source>
        <strain evidence="3">HL-2020</strain>
        <tissue evidence="3">Leaf</tissue>
    </source>
</reference>
<sequence>MKLAFFFTAILLLLPVVFFLLNKATRRHSSDILPPGSLGIPIIGHSVAFNRARKANRIEKWIEDRANKYGPVSKLTLFGIPTVFIHGQAANKFVFNSYGTLNTQRPRAMSKIVGETMMLELGGEDHKRVKGAIMTFLKPEALKQYVGKIDGEVREHLGLHWQGKPEVTVVPLIKK</sequence>
<keyword evidence="1" id="KW-0479">Metal-binding</keyword>
<dbReference type="GO" id="GO:0016705">
    <property type="term" value="F:oxidoreductase activity, acting on paired donors, with incorporation or reduction of molecular oxygen"/>
    <property type="evidence" value="ECO:0007669"/>
    <property type="project" value="InterPro"/>
</dbReference>
<evidence type="ECO:0000256" key="2">
    <source>
        <dbReference type="ARBA" id="ARBA00023004"/>
    </source>
</evidence>
<evidence type="ECO:0000313" key="3">
    <source>
        <dbReference type="EMBL" id="KAF9587807.1"/>
    </source>
</evidence>
<dbReference type="EMBL" id="JADFTS010000009">
    <property type="protein sequence ID" value="KAF9587807.1"/>
    <property type="molecule type" value="Genomic_DNA"/>
</dbReference>
<keyword evidence="2" id="KW-0408">Iron</keyword>
<organism evidence="3 4">
    <name type="scientific">Coptis chinensis</name>
    <dbReference type="NCBI Taxonomy" id="261450"/>
    <lineage>
        <taxon>Eukaryota</taxon>
        <taxon>Viridiplantae</taxon>
        <taxon>Streptophyta</taxon>
        <taxon>Embryophyta</taxon>
        <taxon>Tracheophyta</taxon>
        <taxon>Spermatophyta</taxon>
        <taxon>Magnoliopsida</taxon>
        <taxon>Ranunculales</taxon>
        <taxon>Ranunculaceae</taxon>
        <taxon>Coptidoideae</taxon>
        <taxon>Coptis</taxon>
    </lineage>
</organism>
<dbReference type="AlphaFoldDB" id="A0A835GX83"/>
<dbReference type="OrthoDB" id="3945418at2759"/>
<gene>
    <name evidence="3" type="ORF">IFM89_005682</name>
</gene>
<dbReference type="GO" id="GO:0020037">
    <property type="term" value="F:heme binding"/>
    <property type="evidence" value="ECO:0007669"/>
    <property type="project" value="InterPro"/>
</dbReference>
<dbReference type="InterPro" id="IPR036396">
    <property type="entry name" value="Cyt_P450_sf"/>
</dbReference>
<accession>A0A835GX83</accession>
<dbReference type="Gene3D" id="1.10.630.10">
    <property type="entry name" value="Cytochrome P450"/>
    <property type="match status" value="1"/>
</dbReference>
<evidence type="ECO:0000256" key="1">
    <source>
        <dbReference type="ARBA" id="ARBA00022723"/>
    </source>
</evidence>
<dbReference type="GO" id="GO:0016125">
    <property type="term" value="P:sterol metabolic process"/>
    <property type="evidence" value="ECO:0007669"/>
    <property type="project" value="TreeGrafter"/>
</dbReference>
<dbReference type="GO" id="GO:0005506">
    <property type="term" value="F:iron ion binding"/>
    <property type="evidence" value="ECO:0007669"/>
    <property type="project" value="InterPro"/>
</dbReference>
<dbReference type="SUPFAM" id="SSF48264">
    <property type="entry name" value="Cytochrome P450"/>
    <property type="match status" value="1"/>
</dbReference>
<dbReference type="Proteomes" id="UP000631114">
    <property type="component" value="Unassembled WGS sequence"/>
</dbReference>
<name>A0A835GX83_9MAGN</name>
<evidence type="ECO:0008006" key="5">
    <source>
        <dbReference type="Google" id="ProtNLM"/>
    </source>
</evidence>
<keyword evidence="4" id="KW-1185">Reference proteome</keyword>
<protein>
    <recommendedName>
        <fullName evidence="5">Cytochrome P450</fullName>
    </recommendedName>
</protein>
<dbReference type="PANTHER" id="PTHR24286">
    <property type="entry name" value="CYTOCHROME P450 26"/>
    <property type="match status" value="1"/>
</dbReference>
<comment type="caution">
    <text evidence="3">The sequence shown here is derived from an EMBL/GenBank/DDBJ whole genome shotgun (WGS) entry which is preliminary data.</text>
</comment>